<organism evidence="2 3">
    <name type="scientific">Zooshikella harenae</name>
    <dbReference type="NCBI Taxonomy" id="2827238"/>
    <lineage>
        <taxon>Bacteria</taxon>
        <taxon>Pseudomonadati</taxon>
        <taxon>Pseudomonadota</taxon>
        <taxon>Gammaproteobacteria</taxon>
        <taxon>Oceanospirillales</taxon>
        <taxon>Zooshikellaceae</taxon>
        <taxon>Zooshikella</taxon>
    </lineage>
</organism>
<dbReference type="Proteomes" id="UP000690515">
    <property type="component" value="Unassembled WGS sequence"/>
</dbReference>
<name>A0ABS5ZG70_9GAMM</name>
<dbReference type="PANTHER" id="PTHR30296:SF0">
    <property type="entry name" value="LACTATE UTILIZATION PROTEIN A"/>
    <property type="match status" value="1"/>
</dbReference>
<accession>A0ABS5ZG70</accession>
<feature type="domain" description="Cysteine-rich" evidence="1">
    <location>
        <begin position="136"/>
        <end position="220"/>
    </location>
</feature>
<dbReference type="Pfam" id="PF02754">
    <property type="entry name" value="CCG"/>
    <property type="match status" value="2"/>
</dbReference>
<dbReference type="InterPro" id="IPR004017">
    <property type="entry name" value="Cys_rich_dom"/>
</dbReference>
<gene>
    <name evidence="2" type="ORF">KCG35_18430</name>
</gene>
<feature type="domain" description="Cysteine-rich" evidence="1">
    <location>
        <begin position="10"/>
        <end position="88"/>
    </location>
</feature>
<dbReference type="RefSeq" id="WP_215821270.1">
    <property type="nucleotide sequence ID" value="NZ_JAGSOY010000059.1"/>
</dbReference>
<proteinExistence type="predicted"/>
<evidence type="ECO:0000313" key="3">
    <source>
        <dbReference type="Proteomes" id="UP000690515"/>
    </source>
</evidence>
<reference evidence="2 3" key="1">
    <citation type="submission" date="2021-04" db="EMBL/GenBank/DDBJ databases">
        <authorList>
            <person name="Pira H."/>
            <person name="Risdian C."/>
            <person name="Wink J."/>
        </authorList>
    </citation>
    <scope>NUCLEOTIDE SEQUENCE [LARGE SCALE GENOMIC DNA]</scope>
    <source>
        <strain evidence="2 3">WH53</strain>
    </source>
</reference>
<sequence>MTSINNIYLYGTCTIDLFFPEAGIDAITLFEAHRIQVHFPSEQTCCGQPAYTSGYPEQARQVALSQLAAFPENWPIVVLSGSCAGMMKHHYQHLFPEDHPQHIQARQFSQRIIEFSEFLHHHLKITLTDYGQPVQVALHTACSARREMATLQSSQQLLSQLNNVSVVSPPYEEECCGFGGTFSVKFSNISGAMVNDKCSALEAVNIQHLISADCACLLNINGCLAKRQKTSLQGEHIASFLRHRCLPNKPYP</sequence>
<comment type="caution">
    <text evidence="2">The sequence shown here is derived from an EMBL/GenBank/DDBJ whole genome shotgun (WGS) entry which is preliminary data.</text>
</comment>
<protein>
    <submittedName>
        <fullName evidence="2">(Fe-S)-binding protein</fullName>
    </submittedName>
</protein>
<dbReference type="EMBL" id="JAGSOY010000059">
    <property type="protein sequence ID" value="MBU2713048.1"/>
    <property type="molecule type" value="Genomic_DNA"/>
</dbReference>
<keyword evidence="3" id="KW-1185">Reference proteome</keyword>
<evidence type="ECO:0000313" key="2">
    <source>
        <dbReference type="EMBL" id="MBU2713048.1"/>
    </source>
</evidence>
<dbReference type="PANTHER" id="PTHR30296">
    <property type="entry name" value="UNCHARACTERIZED PROTEIN YKGE"/>
    <property type="match status" value="1"/>
</dbReference>
<evidence type="ECO:0000259" key="1">
    <source>
        <dbReference type="Pfam" id="PF02754"/>
    </source>
</evidence>